<feature type="region of interest" description="Disordered" evidence="1">
    <location>
        <begin position="1"/>
        <end position="26"/>
    </location>
</feature>
<dbReference type="AlphaFoldDB" id="C0HEY2"/>
<evidence type="ECO:0000256" key="1">
    <source>
        <dbReference type="SAM" id="MobiDB-lite"/>
    </source>
</evidence>
<evidence type="ECO:0000313" key="2">
    <source>
        <dbReference type="EMBL" id="ACN25585.1"/>
    </source>
</evidence>
<proteinExistence type="evidence at transcript level"/>
<protein>
    <submittedName>
        <fullName evidence="2">Uncharacterized protein</fullName>
    </submittedName>
</protein>
<reference evidence="2" key="2">
    <citation type="submission" date="2012-06" db="EMBL/GenBank/DDBJ databases">
        <authorList>
            <person name="Yu Y."/>
            <person name="Currie J."/>
            <person name="Lomeli R."/>
            <person name="Angelova A."/>
            <person name="Collura K."/>
            <person name="Wissotski M."/>
            <person name="Campos D."/>
            <person name="Kudrna D."/>
            <person name="Golser W."/>
            <person name="Ashely E."/>
            <person name="Descour A."/>
            <person name="Fernandes J."/>
            <person name="Soderlund C."/>
            <person name="Walbot V."/>
        </authorList>
    </citation>
    <scope>NUCLEOTIDE SEQUENCE</scope>
    <source>
        <strain evidence="2">B73</strain>
    </source>
</reference>
<accession>C0HEY2</accession>
<organism evidence="2">
    <name type="scientific">Zea mays</name>
    <name type="common">Maize</name>
    <dbReference type="NCBI Taxonomy" id="4577"/>
    <lineage>
        <taxon>Eukaryota</taxon>
        <taxon>Viridiplantae</taxon>
        <taxon>Streptophyta</taxon>
        <taxon>Embryophyta</taxon>
        <taxon>Tracheophyta</taxon>
        <taxon>Spermatophyta</taxon>
        <taxon>Magnoliopsida</taxon>
        <taxon>Liliopsida</taxon>
        <taxon>Poales</taxon>
        <taxon>Poaceae</taxon>
        <taxon>PACMAD clade</taxon>
        <taxon>Panicoideae</taxon>
        <taxon>Andropogonodae</taxon>
        <taxon>Andropogoneae</taxon>
        <taxon>Tripsacinae</taxon>
        <taxon>Zea</taxon>
    </lineage>
</organism>
<sequence>MAPCCGSARDGSGFDPLTSHPSAKKAAPARMAVPQAWEYQRLYCRTANRHWSRRVAASGIAASGGFGYPALPGCALPTPGKRGRATLPSAGWGGGDVVGFSWWFAIPALWIDHPQPLDEERRQERRAILCTRTSLKQASAWRPNLRTGIEGRCTENVLG</sequence>
<name>C0HEY2_MAIZE</name>
<dbReference type="EMBL" id="BT060888">
    <property type="protein sequence ID" value="ACN25585.1"/>
    <property type="molecule type" value="mRNA"/>
</dbReference>
<reference evidence="2" key="1">
    <citation type="journal article" date="2009" name="PLoS Genet.">
        <title>Sequencing, mapping, and analysis of 27,455 maize full-length cDNAs.</title>
        <authorList>
            <person name="Soderlund C."/>
            <person name="Descour A."/>
            <person name="Kudrna D."/>
            <person name="Bomhoff M."/>
            <person name="Boyd L."/>
            <person name="Currie J."/>
            <person name="Angelova A."/>
            <person name="Collura K."/>
            <person name="Wissotski M."/>
            <person name="Ashley E."/>
            <person name="Morrow D."/>
            <person name="Fernandes J."/>
            <person name="Walbot V."/>
            <person name="Yu Y."/>
        </authorList>
    </citation>
    <scope>NUCLEOTIDE SEQUENCE</scope>
    <source>
        <strain evidence="2">B73</strain>
    </source>
</reference>